<dbReference type="Gene3D" id="3.40.50.150">
    <property type="entry name" value="Vaccinia Virus protein VP39"/>
    <property type="match status" value="1"/>
</dbReference>
<name>A0ABN2AK15_9ACTN</name>
<keyword evidence="3" id="KW-1185">Reference proteome</keyword>
<reference evidence="2 3" key="1">
    <citation type="journal article" date="2019" name="Int. J. Syst. Evol. Microbiol.">
        <title>The Global Catalogue of Microorganisms (GCM) 10K type strain sequencing project: providing services to taxonomists for standard genome sequencing and annotation.</title>
        <authorList>
            <consortium name="The Broad Institute Genomics Platform"/>
            <consortium name="The Broad Institute Genome Sequencing Center for Infectious Disease"/>
            <person name="Wu L."/>
            <person name="Ma J."/>
        </authorList>
    </citation>
    <scope>NUCLEOTIDE SEQUENCE [LARGE SCALE GENOMIC DNA]</scope>
    <source>
        <strain evidence="2 3">JCM 14942</strain>
    </source>
</reference>
<evidence type="ECO:0000313" key="3">
    <source>
        <dbReference type="Proteomes" id="UP001500842"/>
    </source>
</evidence>
<dbReference type="Pfam" id="PF13649">
    <property type="entry name" value="Methyltransf_25"/>
    <property type="match status" value="1"/>
</dbReference>
<dbReference type="InterPro" id="IPR029063">
    <property type="entry name" value="SAM-dependent_MTases_sf"/>
</dbReference>
<gene>
    <name evidence="2" type="ORF">GCM10009788_25600</name>
</gene>
<evidence type="ECO:0000313" key="2">
    <source>
        <dbReference type="EMBL" id="GAA1520613.1"/>
    </source>
</evidence>
<dbReference type="RefSeq" id="WP_219996168.1">
    <property type="nucleotide sequence ID" value="NZ_BAAAOR010000023.1"/>
</dbReference>
<dbReference type="GO" id="GO:0008168">
    <property type="term" value="F:methyltransferase activity"/>
    <property type="evidence" value="ECO:0007669"/>
    <property type="project" value="UniProtKB-KW"/>
</dbReference>
<proteinExistence type="predicted"/>
<feature type="domain" description="Methyltransferase" evidence="1">
    <location>
        <begin position="57"/>
        <end position="143"/>
    </location>
</feature>
<dbReference type="SUPFAM" id="SSF53335">
    <property type="entry name" value="S-adenosyl-L-methionine-dependent methyltransferases"/>
    <property type="match status" value="1"/>
</dbReference>
<keyword evidence="2" id="KW-0489">Methyltransferase</keyword>
<accession>A0ABN2AK15</accession>
<sequence>MSSSAAFELVFAHALQGEACTIRTPDSAPVPLPIEDWTRSAGPVDRLFLRHCAGATIDVGCGPGRLTAELAVAGHVALGIDIVHEAVDQTRRRGGAALHRDVFDRLPGEGRWDTVLLADGNVGIGGDPPALLTRLRTLLRAGGRIVVEVEPPGRPTGSADVQLACRCAVTTFFRWGRVGVDGLPALAARVGLVLRAIDRYDERWCAVLGVDR</sequence>
<organism evidence="2 3">
    <name type="scientific">Nocardioides humi</name>
    <dbReference type="NCBI Taxonomy" id="449461"/>
    <lineage>
        <taxon>Bacteria</taxon>
        <taxon>Bacillati</taxon>
        <taxon>Actinomycetota</taxon>
        <taxon>Actinomycetes</taxon>
        <taxon>Propionibacteriales</taxon>
        <taxon>Nocardioidaceae</taxon>
        <taxon>Nocardioides</taxon>
    </lineage>
</organism>
<dbReference type="CDD" id="cd02440">
    <property type="entry name" value="AdoMet_MTases"/>
    <property type="match status" value="1"/>
</dbReference>
<dbReference type="InterPro" id="IPR041698">
    <property type="entry name" value="Methyltransf_25"/>
</dbReference>
<keyword evidence="2" id="KW-0808">Transferase</keyword>
<dbReference type="EMBL" id="BAAAOR010000023">
    <property type="protein sequence ID" value="GAA1520613.1"/>
    <property type="molecule type" value="Genomic_DNA"/>
</dbReference>
<comment type="caution">
    <text evidence="2">The sequence shown here is derived from an EMBL/GenBank/DDBJ whole genome shotgun (WGS) entry which is preliminary data.</text>
</comment>
<evidence type="ECO:0000259" key="1">
    <source>
        <dbReference type="Pfam" id="PF13649"/>
    </source>
</evidence>
<dbReference type="Proteomes" id="UP001500842">
    <property type="component" value="Unassembled WGS sequence"/>
</dbReference>
<protein>
    <submittedName>
        <fullName evidence="2">Class I SAM-dependent methyltransferase</fullName>
    </submittedName>
</protein>
<dbReference type="GO" id="GO:0032259">
    <property type="term" value="P:methylation"/>
    <property type="evidence" value="ECO:0007669"/>
    <property type="project" value="UniProtKB-KW"/>
</dbReference>